<dbReference type="GeneID" id="92089114"/>
<gene>
    <name evidence="1" type="ORF">PG994_004642</name>
</gene>
<evidence type="ECO:0000313" key="2">
    <source>
        <dbReference type="Proteomes" id="UP001480595"/>
    </source>
</evidence>
<reference evidence="1 2" key="1">
    <citation type="submission" date="2023-01" db="EMBL/GenBank/DDBJ databases">
        <title>Analysis of 21 Apiospora genomes using comparative genomics revels a genus with tremendous synthesis potential of carbohydrate active enzymes and secondary metabolites.</title>
        <authorList>
            <person name="Sorensen T."/>
        </authorList>
    </citation>
    <scope>NUCLEOTIDE SEQUENCE [LARGE SCALE GENOMIC DNA]</scope>
    <source>
        <strain evidence="1 2">CBS 135458</strain>
    </source>
</reference>
<dbReference type="RefSeq" id="XP_066718218.1">
    <property type="nucleotide sequence ID" value="XM_066856051.1"/>
</dbReference>
<dbReference type="Proteomes" id="UP001480595">
    <property type="component" value="Unassembled WGS sequence"/>
</dbReference>
<protein>
    <submittedName>
        <fullName evidence="1">Uncharacterized protein</fullName>
    </submittedName>
</protein>
<organism evidence="1 2">
    <name type="scientific">Apiospora phragmitis</name>
    <dbReference type="NCBI Taxonomy" id="2905665"/>
    <lineage>
        <taxon>Eukaryota</taxon>
        <taxon>Fungi</taxon>
        <taxon>Dikarya</taxon>
        <taxon>Ascomycota</taxon>
        <taxon>Pezizomycotina</taxon>
        <taxon>Sordariomycetes</taxon>
        <taxon>Xylariomycetidae</taxon>
        <taxon>Amphisphaeriales</taxon>
        <taxon>Apiosporaceae</taxon>
        <taxon>Apiospora</taxon>
    </lineage>
</organism>
<comment type="caution">
    <text evidence="1">The sequence shown here is derived from an EMBL/GenBank/DDBJ whole genome shotgun (WGS) entry which is preliminary data.</text>
</comment>
<evidence type="ECO:0000313" key="1">
    <source>
        <dbReference type="EMBL" id="KAK8073743.1"/>
    </source>
</evidence>
<name>A0ABR1VV67_9PEZI</name>
<keyword evidence="2" id="KW-1185">Reference proteome</keyword>
<dbReference type="EMBL" id="JAQQWL010000005">
    <property type="protein sequence ID" value="KAK8073743.1"/>
    <property type="molecule type" value="Genomic_DNA"/>
</dbReference>
<proteinExistence type="predicted"/>
<sequence length="87" mass="9696">MGSYWPSVFGGQGVISPPPDLYAELLWPPPPLPPSSTLVYAPLPRFFVFFCTTSQMSLPSQMKMHNPLATQKAFQRACQGRKDLPSR</sequence>
<accession>A0ABR1VV67</accession>